<keyword evidence="1" id="KW-1003">Cell membrane</keyword>
<keyword evidence="7" id="KW-1185">Reference proteome</keyword>
<organism evidence="6 7">
    <name type="scientific">Gracilibacillus caseinilyticus</name>
    <dbReference type="NCBI Taxonomy" id="2932256"/>
    <lineage>
        <taxon>Bacteria</taxon>
        <taxon>Bacillati</taxon>
        <taxon>Bacillota</taxon>
        <taxon>Bacilli</taxon>
        <taxon>Bacillales</taxon>
        <taxon>Bacillaceae</taxon>
        <taxon>Gracilibacillus</taxon>
    </lineage>
</organism>
<dbReference type="SUPFAM" id="SSF53850">
    <property type="entry name" value="Periplasmic binding protein-like II"/>
    <property type="match status" value="1"/>
</dbReference>
<protein>
    <submittedName>
        <fullName evidence="6">Extracellular solute-binding protein</fullName>
    </submittedName>
</protein>
<gene>
    <name evidence="6" type="ORF">MUN88_08960</name>
</gene>
<dbReference type="InterPro" id="IPR050490">
    <property type="entry name" value="Bact_solute-bd_prot1"/>
</dbReference>
<dbReference type="EMBL" id="CP095072">
    <property type="protein sequence ID" value="UOQ50165.1"/>
    <property type="molecule type" value="Genomic_DNA"/>
</dbReference>
<dbReference type="Pfam" id="PF01547">
    <property type="entry name" value="SBP_bac_1"/>
    <property type="match status" value="1"/>
</dbReference>
<evidence type="ECO:0000256" key="4">
    <source>
        <dbReference type="ARBA" id="ARBA00023139"/>
    </source>
</evidence>
<dbReference type="Proteomes" id="UP000831782">
    <property type="component" value="Chromosome"/>
</dbReference>
<keyword evidence="2" id="KW-0732">Signal</keyword>
<proteinExistence type="predicted"/>
<keyword evidence="3" id="KW-0472">Membrane</keyword>
<dbReference type="InterPro" id="IPR006059">
    <property type="entry name" value="SBP"/>
</dbReference>
<evidence type="ECO:0000256" key="5">
    <source>
        <dbReference type="ARBA" id="ARBA00023288"/>
    </source>
</evidence>
<dbReference type="PANTHER" id="PTHR43649:SF33">
    <property type="entry name" value="POLYGALACTURONAN_RHAMNOGALACTURONAN-BINDING PROTEIN YTCQ"/>
    <property type="match status" value="1"/>
</dbReference>
<dbReference type="RefSeq" id="WP_244723483.1">
    <property type="nucleotide sequence ID" value="NZ_CP095072.1"/>
</dbReference>
<reference evidence="6 7" key="1">
    <citation type="submission" date="2022-04" db="EMBL/GenBank/DDBJ databases">
        <title>Gracilibacillus sp. isolated from saltern.</title>
        <authorList>
            <person name="Won M."/>
            <person name="Lee C.-M."/>
            <person name="Woen H.-Y."/>
            <person name="Kwon S.-W."/>
        </authorList>
    </citation>
    <scope>NUCLEOTIDE SEQUENCE [LARGE SCALE GENOMIC DNA]</scope>
    <source>
        <strain evidence="6 7">SSWR10-1</strain>
    </source>
</reference>
<keyword evidence="4" id="KW-0564">Palmitate</keyword>
<dbReference type="PANTHER" id="PTHR43649">
    <property type="entry name" value="ARABINOSE-BINDING PROTEIN-RELATED"/>
    <property type="match status" value="1"/>
</dbReference>
<evidence type="ECO:0000256" key="1">
    <source>
        <dbReference type="ARBA" id="ARBA00022475"/>
    </source>
</evidence>
<dbReference type="Gene3D" id="3.40.190.10">
    <property type="entry name" value="Periplasmic binding protein-like II"/>
    <property type="match status" value="2"/>
</dbReference>
<dbReference type="CDD" id="cd13580">
    <property type="entry name" value="PBP2_AlgQ_like_1"/>
    <property type="match status" value="1"/>
</dbReference>
<sequence length="505" mass="56234">MNCRNREWGHIKKGIMGGLCGIALLLVGCADNASSNGEETISIMANVHTPQVATDSPIVEQIEEKAGVNLDITWVPDETYDDKMNTVIATQSFPRAMFVKNSESYTQMKDSLTDDVYWEIGPYLDDYKNLSKLDPVVLNNTAVNGKIFALYRETPLSRWGIMYRKDWAENLDIEGPETTEDLYNMFKAFTEEDPDGNGKDDTFGVAVNSDLVYGGFKFVSSYFGTPNNWGEKDGELMPDFMFQEYIDTMDFFKKLRDDGYVNKDFPVTSKTSQTEMLTSGKAGAIVGCLCNGAGFQENLQLSNPDGELDVQNRISTPDGEPGTWATAGYGSVVLFPKESNKTEEDLKRVLSLFDTMMEPDIYNSIVYGTEGKHYEMVDGKAKKLESGSDSFATEIQPLLGLAIGGENAIDALTRSFANDLDEKQYNQTMDNNNILIHDPTVALHSETYGENGTYLQQIINDATIQYMLGDIDLKGFQSAVDKWKEEGGEQIITEYNEAYQEAGSK</sequence>
<keyword evidence="5" id="KW-0449">Lipoprotein</keyword>
<evidence type="ECO:0000256" key="2">
    <source>
        <dbReference type="ARBA" id="ARBA00022729"/>
    </source>
</evidence>
<evidence type="ECO:0000313" key="7">
    <source>
        <dbReference type="Proteomes" id="UP000831782"/>
    </source>
</evidence>
<evidence type="ECO:0000313" key="6">
    <source>
        <dbReference type="EMBL" id="UOQ50165.1"/>
    </source>
</evidence>
<evidence type="ECO:0000256" key="3">
    <source>
        <dbReference type="ARBA" id="ARBA00023136"/>
    </source>
</evidence>
<accession>A0ABY4F1T1</accession>
<dbReference type="PROSITE" id="PS51257">
    <property type="entry name" value="PROKAR_LIPOPROTEIN"/>
    <property type="match status" value="1"/>
</dbReference>
<name>A0ABY4F1T1_9BACI</name>